<dbReference type="SUPFAM" id="SSF47384">
    <property type="entry name" value="Homodimeric domain of signal transducing histidine kinase"/>
    <property type="match status" value="1"/>
</dbReference>
<evidence type="ECO:0000256" key="5">
    <source>
        <dbReference type="ARBA" id="ARBA00022777"/>
    </source>
</evidence>
<dbReference type="Gene3D" id="3.30.565.10">
    <property type="entry name" value="Histidine kinase-like ATPase, C-terminal domain"/>
    <property type="match status" value="1"/>
</dbReference>
<dbReference type="GO" id="GO:0004673">
    <property type="term" value="F:protein histidine kinase activity"/>
    <property type="evidence" value="ECO:0007669"/>
    <property type="project" value="UniProtKB-EC"/>
</dbReference>
<dbReference type="Pfam" id="PF02518">
    <property type="entry name" value="HATPase_c"/>
    <property type="match status" value="1"/>
</dbReference>
<evidence type="ECO:0000256" key="2">
    <source>
        <dbReference type="ARBA" id="ARBA00012438"/>
    </source>
</evidence>
<feature type="domain" description="Histidine kinase" evidence="7">
    <location>
        <begin position="143"/>
        <end position="335"/>
    </location>
</feature>
<keyword evidence="6" id="KW-0902">Two-component regulatory system</keyword>
<dbReference type="InterPro" id="IPR050736">
    <property type="entry name" value="Sensor_HK_Regulatory"/>
</dbReference>
<dbReference type="InterPro" id="IPR003661">
    <property type="entry name" value="HisK_dim/P_dom"/>
</dbReference>
<sequence>MGDSGSPSDRISPPEGGYQALVDNFPNGVLVLVDSGLRYRIVGPDILPFSGRETTEMVGKDVFELFPESTASRLASALEATLDGTAQSFDVEFEAKVHHIETEPVRIDGDPYSVLVTQDVTEARETANTLAEQNERLDQFASMISHDLRGPLNVAEGRLALFRETDDPEHLAAVEDALERIDELTADLTELARSSGSDEEYERVSLDTVARSAWEMIDTLEATLVTEGCSVVGGESQLQALFENLFRNAVGHGGSDVTVRVGPLESGFYVEDTGVGIPPERRDEVFEHGFTTGYSGTGTGLTIVRRIAASHGFDVTLGESAEGGARFEFRASEESLDGE</sequence>
<keyword evidence="4" id="KW-0808">Transferase</keyword>
<dbReference type="InterPro" id="IPR004358">
    <property type="entry name" value="Sig_transdc_His_kin-like_C"/>
</dbReference>
<dbReference type="InterPro" id="IPR013656">
    <property type="entry name" value="PAS_4"/>
</dbReference>
<dbReference type="AlphaFoldDB" id="A0ABD6CJP1"/>
<evidence type="ECO:0000259" key="7">
    <source>
        <dbReference type="PROSITE" id="PS50109"/>
    </source>
</evidence>
<dbReference type="Pfam" id="PF00512">
    <property type="entry name" value="HisKA"/>
    <property type="match status" value="1"/>
</dbReference>
<evidence type="ECO:0000256" key="3">
    <source>
        <dbReference type="ARBA" id="ARBA00022553"/>
    </source>
</evidence>
<dbReference type="CDD" id="cd00082">
    <property type="entry name" value="HisKA"/>
    <property type="match status" value="1"/>
</dbReference>
<dbReference type="InterPro" id="IPR000014">
    <property type="entry name" value="PAS"/>
</dbReference>
<dbReference type="PROSITE" id="PS50109">
    <property type="entry name" value="HIS_KIN"/>
    <property type="match status" value="1"/>
</dbReference>
<organism evidence="9 10">
    <name type="scientific">Halobellus rarus</name>
    <dbReference type="NCBI Taxonomy" id="1126237"/>
    <lineage>
        <taxon>Archaea</taxon>
        <taxon>Methanobacteriati</taxon>
        <taxon>Methanobacteriota</taxon>
        <taxon>Stenosarchaea group</taxon>
        <taxon>Halobacteria</taxon>
        <taxon>Halobacteriales</taxon>
        <taxon>Haloferacaceae</taxon>
        <taxon>Halobellus</taxon>
    </lineage>
</organism>
<feature type="domain" description="PAS" evidence="8">
    <location>
        <begin position="14"/>
        <end position="85"/>
    </location>
</feature>
<accession>A0ABD6CJP1</accession>
<evidence type="ECO:0000256" key="6">
    <source>
        <dbReference type="ARBA" id="ARBA00023012"/>
    </source>
</evidence>
<dbReference type="PANTHER" id="PTHR43711">
    <property type="entry name" value="TWO-COMPONENT HISTIDINE KINASE"/>
    <property type="match status" value="1"/>
</dbReference>
<evidence type="ECO:0000259" key="8">
    <source>
        <dbReference type="PROSITE" id="PS50112"/>
    </source>
</evidence>
<comment type="caution">
    <text evidence="9">The sequence shown here is derived from an EMBL/GenBank/DDBJ whole genome shotgun (WGS) entry which is preliminary data.</text>
</comment>
<dbReference type="PRINTS" id="PR00344">
    <property type="entry name" value="BCTRLSENSOR"/>
</dbReference>
<evidence type="ECO:0000313" key="9">
    <source>
        <dbReference type="EMBL" id="MFD1598383.1"/>
    </source>
</evidence>
<dbReference type="RefSeq" id="WP_256423012.1">
    <property type="nucleotide sequence ID" value="NZ_JANHDI010000017.1"/>
</dbReference>
<dbReference type="Gene3D" id="3.30.450.20">
    <property type="entry name" value="PAS domain"/>
    <property type="match status" value="1"/>
</dbReference>
<dbReference type="PANTHER" id="PTHR43711:SF1">
    <property type="entry name" value="HISTIDINE KINASE 1"/>
    <property type="match status" value="1"/>
</dbReference>
<evidence type="ECO:0000256" key="1">
    <source>
        <dbReference type="ARBA" id="ARBA00000085"/>
    </source>
</evidence>
<reference evidence="9 10" key="1">
    <citation type="journal article" date="2019" name="Int. J. Syst. Evol. Microbiol.">
        <title>The Global Catalogue of Microorganisms (GCM) 10K type strain sequencing project: providing services to taxonomists for standard genome sequencing and annotation.</title>
        <authorList>
            <consortium name="The Broad Institute Genomics Platform"/>
            <consortium name="The Broad Institute Genome Sequencing Center for Infectious Disease"/>
            <person name="Wu L."/>
            <person name="Ma J."/>
        </authorList>
    </citation>
    <scope>NUCLEOTIDE SEQUENCE [LARGE SCALE GENOMIC DNA]</scope>
    <source>
        <strain evidence="9 10">CGMCC 1.12121</strain>
    </source>
</reference>
<protein>
    <recommendedName>
        <fullName evidence="2">histidine kinase</fullName>
        <ecNumber evidence="2">2.7.13.3</ecNumber>
    </recommendedName>
</protein>
<keyword evidence="10" id="KW-1185">Reference proteome</keyword>
<evidence type="ECO:0000313" key="10">
    <source>
        <dbReference type="Proteomes" id="UP001597085"/>
    </source>
</evidence>
<proteinExistence type="predicted"/>
<dbReference type="InterPro" id="IPR035965">
    <property type="entry name" value="PAS-like_dom_sf"/>
</dbReference>
<gene>
    <name evidence="9" type="ORF">ACFSBX_05380</name>
</gene>
<keyword evidence="3" id="KW-0597">Phosphoprotein</keyword>
<dbReference type="SMART" id="SM00387">
    <property type="entry name" value="HATPase_c"/>
    <property type="match status" value="1"/>
</dbReference>
<dbReference type="SUPFAM" id="SSF55785">
    <property type="entry name" value="PYP-like sensor domain (PAS domain)"/>
    <property type="match status" value="1"/>
</dbReference>
<evidence type="ECO:0000256" key="4">
    <source>
        <dbReference type="ARBA" id="ARBA00022679"/>
    </source>
</evidence>
<dbReference type="InterPro" id="IPR036097">
    <property type="entry name" value="HisK_dim/P_sf"/>
</dbReference>
<dbReference type="PROSITE" id="PS50112">
    <property type="entry name" value="PAS"/>
    <property type="match status" value="1"/>
</dbReference>
<keyword evidence="5 9" id="KW-0418">Kinase</keyword>
<dbReference type="InterPro" id="IPR003594">
    <property type="entry name" value="HATPase_dom"/>
</dbReference>
<dbReference type="Gene3D" id="1.10.287.130">
    <property type="match status" value="1"/>
</dbReference>
<dbReference type="GO" id="GO:0000160">
    <property type="term" value="P:phosphorelay signal transduction system"/>
    <property type="evidence" value="ECO:0007669"/>
    <property type="project" value="UniProtKB-KW"/>
</dbReference>
<dbReference type="Pfam" id="PF08448">
    <property type="entry name" value="PAS_4"/>
    <property type="match status" value="1"/>
</dbReference>
<name>A0ABD6CJP1_9EURY</name>
<dbReference type="InterPro" id="IPR005467">
    <property type="entry name" value="His_kinase_dom"/>
</dbReference>
<dbReference type="SUPFAM" id="SSF55874">
    <property type="entry name" value="ATPase domain of HSP90 chaperone/DNA topoisomerase II/histidine kinase"/>
    <property type="match status" value="1"/>
</dbReference>
<dbReference type="InterPro" id="IPR036890">
    <property type="entry name" value="HATPase_C_sf"/>
</dbReference>
<dbReference type="SMART" id="SM00388">
    <property type="entry name" value="HisKA"/>
    <property type="match status" value="1"/>
</dbReference>
<comment type="catalytic activity">
    <reaction evidence="1">
        <text>ATP + protein L-histidine = ADP + protein N-phospho-L-histidine.</text>
        <dbReference type="EC" id="2.7.13.3"/>
    </reaction>
</comment>
<dbReference type="Proteomes" id="UP001597085">
    <property type="component" value="Unassembled WGS sequence"/>
</dbReference>
<dbReference type="EC" id="2.7.13.3" evidence="2"/>
<dbReference type="EMBL" id="JBHUDK010000005">
    <property type="protein sequence ID" value="MFD1598383.1"/>
    <property type="molecule type" value="Genomic_DNA"/>
</dbReference>